<gene>
    <name evidence="2" type="ORF">V5O48_000226</name>
</gene>
<protein>
    <submittedName>
        <fullName evidence="2">Uncharacterized protein</fullName>
    </submittedName>
</protein>
<proteinExistence type="predicted"/>
<keyword evidence="3" id="KW-1185">Reference proteome</keyword>
<feature type="signal peptide" evidence="1">
    <location>
        <begin position="1"/>
        <end position="17"/>
    </location>
</feature>
<accession>A0ABR3G1Y7</accession>
<evidence type="ECO:0000313" key="3">
    <source>
        <dbReference type="Proteomes" id="UP001465976"/>
    </source>
</evidence>
<organism evidence="2 3">
    <name type="scientific">Marasmius crinis-equi</name>
    <dbReference type="NCBI Taxonomy" id="585013"/>
    <lineage>
        <taxon>Eukaryota</taxon>
        <taxon>Fungi</taxon>
        <taxon>Dikarya</taxon>
        <taxon>Basidiomycota</taxon>
        <taxon>Agaricomycotina</taxon>
        <taxon>Agaricomycetes</taxon>
        <taxon>Agaricomycetidae</taxon>
        <taxon>Agaricales</taxon>
        <taxon>Marasmiineae</taxon>
        <taxon>Marasmiaceae</taxon>
        <taxon>Marasmius</taxon>
    </lineage>
</organism>
<feature type="chain" id="PRO_5045123185" evidence="1">
    <location>
        <begin position="18"/>
        <end position="232"/>
    </location>
</feature>
<evidence type="ECO:0000313" key="2">
    <source>
        <dbReference type="EMBL" id="KAL0581858.1"/>
    </source>
</evidence>
<comment type="caution">
    <text evidence="2">The sequence shown here is derived from an EMBL/GenBank/DDBJ whole genome shotgun (WGS) entry which is preliminary data.</text>
</comment>
<dbReference type="EMBL" id="JBAHYK010000003">
    <property type="protein sequence ID" value="KAL0581858.1"/>
    <property type="molecule type" value="Genomic_DNA"/>
</dbReference>
<dbReference type="Proteomes" id="UP001465976">
    <property type="component" value="Unassembled WGS sequence"/>
</dbReference>
<evidence type="ECO:0000256" key="1">
    <source>
        <dbReference type="SAM" id="SignalP"/>
    </source>
</evidence>
<name>A0ABR3G1Y7_9AGAR</name>
<reference evidence="2 3" key="1">
    <citation type="submission" date="2024-02" db="EMBL/GenBank/DDBJ databases">
        <title>A draft genome for the cacao thread blight pathogen Marasmius crinis-equi.</title>
        <authorList>
            <person name="Cohen S.P."/>
            <person name="Baruah I.K."/>
            <person name="Amoako-Attah I."/>
            <person name="Bukari Y."/>
            <person name="Meinhardt L.W."/>
            <person name="Bailey B.A."/>
        </authorList>
    </citation>
    <scope>NUCLEOTIDE SEQUENCE [LARGE SCALE GENOMIC DNA]</scope>
    <source>
        <strain evidence="2 3">GH-76</strain>
    </source>
</reference>
<sequence>MLVLDAVLGLLAGSYVGVDTDGRHLIKQSLGYRKEYGFSRFKAQVKVIKASDCLNRKQCAAHDLPISQHSLTPVECSPGVVFVKLEHIIPRLIALGSGRLGVVKPLLSPYLSDRHVQWGPEMPLLHLVRQPSPSLLLLLEPVVPNILNWRDWERESMMLRFVQWLKFLLPVPEYHSKAVSFMQQVRDWTLCTRSHSGGYYEPQDYKEILEILDEAGVGDVSEFGDELETEHA</sequence>
<keyword evidence="1" id="KW-0732">Signal</keyword>